<sequence length="226" mass="24074">MKTFLVTGASRGIGLETVKTLLDAGARVVLVSRNASEVNLESDRLIKLNADLSVDNEGEKIASALKSLEISGIDGLVHNAGTLICKKFESLTLADFESVYRVNVFAVAMLTKALLPFLHRGSHVLGISSMGGIQGSSKFSGLAAYSSSKGALITLFELLAEEFKEQGIYFNLLALGAVQTEMLAEAFPDYVAPVTAPEMGSFIADFVQNGHRFFNGKVLPVALSTP</sequence>
<name>A0A255ZSI1_9FLAO</name>
<proteinExistence type="inferred from homology"/>
<organism evidence="6 7">
    <name type="scientific">Flavobacterium aurantiibacter</name>
    <dbReference type="NCBI Taxonomy" id="2023067"/>
    <lineage>
        <taxon>Bacteria</taxon>
        <taxon>Pseudomonadati</taxon>
        <taxon>Bacteroidota</taxon>
        <taxon>Flavobacteriia</taxon>
        <taxon>Flavobacteriales</taxon>
        <taxon>Flavobacteriaceae</taxon>
        <taxon>Flavobacterium</taxon>
    </lineage>
</organism>
<comment type="similarity">
    <text evidence="1 4">Belongs to the short-chain dehydrogenases/reductases (SDR) family.</text>
</comment>
<accession>A0A255ZSI1</accession>
<evidence type="ECO:0000256" key="4">
    <source>
        <dbReference type="RuleBase" id="RU000363"/>
    </source>
</evidence>
<dbReference type="InterPro" id="IPR057326">
    <property type="entry name" value="KR_dom"/>
</dbReference>
<keyword evidence="3" id="KW-0560">Oxidoreductase</keyword>
<dbReference type="Gene3D" id="3.40.50.720">
    <property type="entry name" value="NAD(P)-binding Rossmann-like Domain"/>
    <property type="match status" value="1"/>
</dbReference>
<dbReference type="PANTHER" id="PTHR43618">
    <property type="entry name" value="7-ALPHA-HYDROXYSTEROID DEHYDROGENASE"/>
    <property type="match status" value="1"/>
</dbReference>
<dbReference type="RefSeq" id="WP_094486148.1">
    <property type="nucleotide sequence ID" value="NZ_NOXX01000191.1"/>
</dbReference>
<dbReference type="OrthoDB" id="9787298at2"/>
<dbReference type="CDD" id="cd05233">
    <property type="entry name" value="SDR_c"/>
    <property type="match status" value="1"/>
</dbReference>
<dbReference type="PRINTS" id="PR00081">
    <property type="entry name" value="GDHRDH"/>
</dbReference>
<feature type="domain" description="Ketoreductase" evidence="5">
    <location>
        <begin position="2"/>
        <end position="162"/>
    </location>
</feature>
<evidence type="ECO:0000256" key="2">
    <source>
        <dbReference type="ARBA" id="ARBA00022857"/>
    </source>
</evidence>
<dbReference type="SMART" id="SM00822">
    <property type="entry name" value="PKS_KR"/>
    <property type="match status" value="1"/>
</dbReference>
<dbReference type="InterPro" id="IPR002347">
    <property type="entry name" value="SDR_fam"/>
</dbReference>
<evidence type="ECO:0000313" key="7">
    <source>
        <dbReference type="Proteomes" id="UP000216035"/>
    </source>
</evidence>
<comment type="caution">
    <text evidence="6">The sequence shown here is derived from an EMBL/GenBank/DDBJ whole genome shotgun (WGS) entry which is preliminary data.</text>
</comment>
<protein>
    <submittedName>
        <fullName evidence="6">Short-chain dehydrogenase</fullName>
    </submittedName>
</protein>
<dbReference type="PRINTS" id="PR00080">
    <property type="entry name" value="SDRFAMILY"/>
</dbReference>
<evidence type="ECO:0000313" key="6">
    <source>
        <dbReference type="EMBL" id="OYQ44391.1"/>
    </source>
</evidence>
<dbReference type="SUPFAM" id="SSF51735">
    <property type="entry name" value="NAD(P)-binding Rossmann-fold domains"/>
    <property type="match status" value="1"/>
</dbReference>
<keyword evidence="2" id="KW-0521">NADP</keyword>
<dbReference type="InterPro" id="IPR052178">
    <property type="entry name" value="Sec_Metab_Biosynth_SDR"/>
</dbReference>
<dbReference type="Proteomes" id="UP000216035">
    <property type="component" value="Unassembled WGS sequence"/>
</dbReference>
<keyword evidence="7" id="KW-1185">Reference proteome</keyword>
<evidence type="ECO:0000256" key="3">
    <source>
        <dbReference type="ARBA" id="ARBA00023002"/>
    </source>
</evidence>
<dbReference type="Pfam" id="PF00106">
    <property type="entry name" value="adh_short"/>
    <property type="match status" value="1"/>
</dbReference>
<evidence type="ECO:0000259" key="5">
    <source>
        <dbReference type="SMART" id="SM00822"/>
    </source>
</evidence>
<dbReference type="EMBL" id="NOXX01000191">
    <property type="protein sequence ID" value="OYQ44391.1"/>
    <property type="molecule type" value="Genomic_DNA"/>
</dbReference>
<reference evidence="6 7" key="1">
    <citation type="submission" date="2017-07" db="EMBL/GenBank/DDBJ databases">
        <title>Flavobacterium cyanobacteriorum sp. nov., isolated from cyanobacterial aggregates in a eutrophic lake.</title>
        <authorList>
            <person name="Cai H."/>
        </authorList>
    </citation>
    <scope>NUCLEOTIDE SEQUENCE [LARGE SCALE GENOMIC DNA]</scope>
    <source>
        <strain evidence="6 7">TH167</strain>
    </source>
</reference>
<dbReference type="InterPro" id="IPR036291">
    <property type="entry name" value="NAD(P)-bd_dom_sf"/>
</dbReference>
<dbReference type="PANTHER" id="PTHR43618:SF8">
    <property type="entry name" value="7ALPHA-HYDROXYSTEROID DEHYDROGENASE"/>
    <property type="match status" value="1"/>
</dbReference>
<evidence type="ECO:0000256" key="1">
    <source>
        <dbReference type="ARBA" id="ARBA00006484"/>
    </source>
</evidence>
<dbReference type="GO" id="GO:0016491">
    <property type="term" value="F:oxidoreductase activity"/>
    <property type="evidence" value="ECO:0007669"/>
    <property type="project" value="UniProtKB-KW"/>
</dbReference>
<gene>
    <name evidence="6" type="ORF">CHX27_07510</name>
</gene>
<dbReference type="AlphaFoldDB" id="A0A255ZSI1"/>